<reference evidence="1" key="1">
    <citation type="submission" date="2013-07" db="EMBL/GenBank/DDBJ databases">
        <title>Midgut Transcriptome Profiling of Anoplphora glabripennis, a Lignocellulose Degrading, Wood-Boring Cerambycid.</title>
        <authorList>
            <person name="Scully E.D."/>
            <person name="Hoover K."/>
            <person name="Carlson J.E."/>
            <person name="Tien M."/>
            <person name="Geib S.M."/>
        </authorList>
    </citation>
    <scope>NUCLEOTIDE SEQUENCE</scope>
</reference>
<sequence>MSCPKEDVGRLQILQNKVMRIILNCNRDTSIKFMLDTLNWLNIGQVIEQSNLILIYKIVNKLTPPYLHNIIRTKSEIHSYDTRNNDTFYIEGINVVASKKHIFNEGIKLFNGLPNVVKGSPNIGIFKKL</sequence>
<proteinExistence type="predicted"/>
<protein>
    <submittedName>
        <fullName evidence="1">Uncharacterized protein</fullName>
    </submittedName>
</protein>
<dbReference type="EMBL" id="GALX01007175">
    <property type="protein sequence ID" value="JAB61291.1"/>
    <property type="molecule type" value="Transcribed_RNA"/>
</dbReference>
<evidence type="ECO:0000313" key="1">
    <source>
        <dbReference type="EMBL" id="JAB61291.1"/>
    </source>
</evidence>
<accession>V5I725</accession>
<name>V5I725_ANOGL</name>
<feature type="non-terminal residue" evidence="1">
    <location>
        <position position="129"/>
    </location>
</feature>
<organism evidence="1">
    <name type="scientific">Anoplophora glabripennis</name>
    <name type="common">Asian longhorn beetle</name>
    <name type="synonym">Anoplophora nobilis</name>
    <dbReference type="NCBI Taxonomy" id="217634"/>
    <lineage>
        <taxon>Eukaryota</taxon>
        <taxon>Metazoa</taxon>
        <taxon>Ecdysozoa</taxon>
        <taxon>Arthropoda</taxon>
        <taxon>Hexapoda</taxon>
        <taxon>Insecta</taxon>
        <taxon>Pterygota</taxon>
        <taxon>Neoptera</taxon>
        <taxon>Endopterygota</taxon>
        <taxon>Coleoptera</taxon>
        <taxon>Polyphaga</taxon>
        <taxon>Cucujiformia</taxon>
        <taxon>Chrysomeloidea</taxon>
        <taxon>Cerambycidae</taxon>
        <taxon>Lamiinae</taxon>
        <taxon>Lamiini</taxon>
        <taxon>Anoplophora</taxon>
    </lineage>
</organism>
<dbReference type="AlphaFoldDB" id="V5I725"/>